<dbReference type="RefSeq" id="WP_378614032.1">
    <property type="nucleotide sequence ID" value="NZ_JBHSAX010000017.1"/>
</dbReference>
<proteinExistence type="inferred from homology"/>
<dbReference type="Gene3D" id="1.20.1260.20">
    <property type="entry name" value="PPE superfamily"/>
    <property type="match status" value="1"/>
</dbReference>
<protein>
    <recommendedName>
        <fullName evidence="3">PPE domain-containing protein</fullName>
    </recommendedName>
</protein>
<gene>
    <name evidence="4" type="ORF">ACFO0B_19930</name>
</gene>
<organism evidence="4 5">
    <name type="scientific">Nocardia jiangsuensis</name>
    <dbReference type="NCBI Taxonomy" id="1691563"/>
    <lineage>
        <taxon>Bacteria</taxon>
        <taxon>Bacillati</taxon>
        <taxon>Actinomycetota</taxon>
        <taxon>Actinomycetes</taxon>
        <taxon>Mycobacteriales</taxon>
        <taxon>Nocardiaceae</taxon>
        <taxon>Nocardia</taxon>
    </lineage>
</organism>
<keyword evidence="5" id="KW-1185">Reference proteome</keyword>
<evidence type="ECO:0000256" key="2">
    <source>
        <dbReference type="SAM" id="MobiDB-lite"/>
    </source>
</evidence>
<name>A0ABV8DW67_9NOCA</name>
<reference evidence="5" key="1">
    <citation type="journal article" date="2019" name="Int. J. Syst. Evol. Microbiol.">
        <title>The Global Catalogue of Microorganisms (GCM) 10K type strain sequencing project: providing services to taxonomists for standard genome sequencing and annotation.</title>
        <authorList>
            <consortium name="The Broad Institute Genomics Platform"/>
            <consortium name="The Broad Institute Genome Sequencing Center for Infectious Disease"/>
            <person name="Wu L."/>
            <person name="Ma J."/>
        </authorList>
    </citation>
    <scope>NUCLEOTIDE SEQUENCE [LARGE SCALE GENOMIC DNA]</scope>
    <source>
        <strain evidence="5">CGMCC 4.7330</strain>
    </source>
</reference>
<accession>A0ABV8DW67</accession>
<evidence type="ECO:0000256" key="1">
    <source>
        <dbReference type="ARBA" id="ARBA00010652"/>
    </source>
</evidence>
<dbReference type="InterPro" id="IPR000030">
    <property type="entry name" value="PPE_dom"/>
</dbReference>
<comment type="similarity">
    <text evidence="1">Belongs to the mycobacterial PPE family.</text>
</comment>
<feature type="domain" description="PPE" evidence="3">
    <location>
        <begin position="66"/>
        <end position="151"/>
    </location>
</feature>
<dbReference type="Proteomes" id="UP001595696">
    <property type="component" value="Unassembled WGS sequence"/>
</dbReference>
<feature type="compositionally biased region" description="Low complexity" evidence="2">
    <location>
        <begin position="318"/>
        <end position="330"/>
    </location>
</feature>
<dbReference type="SUPFAM" id="SSF140459">
    <property type="entry name" value="PE/PPE dimer-like"/>
    <property type="match status" value="1"/>
</dbReference>
<evidence type="ECO:0000313" key="4">
    <source>
        <dbReference type="EMBL" id="MFC3964261.1"/>
    </source>
</evidence>
<feature type="compositionally biased region" description="Low complexity" evidence="2">
    <location>
        <begin position="338"/>
        <end position="381"/>
    </location>
</feature>
<feature type="region of interest" description="Disordered" evidence="2">
    <location>
        <begin position="199"/>
        <end position="433"/>
    </location>
</feature>
<feature type="compositionally biased region" description="Low complexity" evidence="2">
    <location>
        <begin position="277"/>
        <end position="311"/>
    </location>
</feature>
<dbReference type="Pfam" id="PF00823">
    <property type="entry name" value="PPE"/>
    <property type="match status" value="1"/>
</dbReference>
<sequence>MTYDDYRARIIDAQEQWNRERDTIYDFTARANTGFTGEYDPPNIPAPDNYDSMTLTQMVDAVNDMRPSVAQQAAEAWTGIGMNLTGAVSVFNEEFARTVQGGWQGAAAQSAVTAVQNYTRRSEDLATAAAMVGLKLAELHTGLHQTQALMPYVTERPDVAGKTLPQEGVMKAGDYAEEEATQEARRVLRTVYGQVAQQTDHGVPVLPDAPVIVNGPGSDGPPASTQGTPTSTNSTGPAGTDTPTIEEEPVADVPATDTPTTDAGTPTEDHSDSEPQTEAAGTESTTQSTTPTSTTPSTTPASTTPSPTSTVPGPPSTTPGTPSSPGTPSRPGTPSPGTPSGTPATTPAPGRSIAGTPPTTTVTPATTTATTTSTRSTTGTPGMMGGGAGAGRRDDENSAGTKDYLVNQRNGEELTGLDALPRTVPPVIGGDNA</sequence>
<feature type="compositionally biased region" description="Low complexity" evidence="2">
    <location>
        <begin position="251"/>
        <end position="266"/>
    </location>
</feature>
<feature type="compositionally biased region" description="Polar residues" evidence="2">
    <location>
        <begin position="223"/>
        <end position="243"/>
    </location>
</feature>
<comment type="caution">
    <text evidence="4">The sequence shown here is derived from an EMBL/GenBank/DDBJ whole genome shotgun (WGS) entry which is preliminary data.</text>
</comment>
<dbReference type="PRINTS" id="PR01217">
    <property type="entry name" value="PRICHEXTENSN"/>
</dbReference>
<dbReference type="InterPro" id="IPR038332">
    <property type="entry name" value="PPE_sf"/>
</dbReference>
<evidence type="ECO:0000313" key="5">
    <source>
        <dbReference type="Proteomes" id="UP001595696"/>
    </source>
</evidence>
<evidence type="ECO:0000259" key="3">
    <source>
        <dbReference type="Pfam" id="PF00823"/>
    </source>
</evidence>
<dbReference type="EMBL" id="JBHSAX010000017">
    <property type="protein sequence ID" value="MFC3964261.1"/>
    <property type="molecule type" value="Genomic_DNA"/>
</dbReference>